<dbReference type="Proteomes" id="UP000325577">
    <property type="component" value="Linkage Group LG19"/>
</dbReference>
<evidence type="ECO:0000313" key="1">
    <source>
        <dbReference type="EMBL" id="KAA8533119.1"/>
    </source>
</evidence>
<accession>A0A5J5AS43</accession>
<sequence>MWDSGIIAVLMGTECLEVGLNTLSKAVMRRGMSNFVFVFYQNSLADSLSCSFNLHLPQNNISSTQIHLPHTLQNHSPWPYRRLVADVYVY</sequence>
<protein>
    <submittedName>
        <fullName evidence="1">Uncharacterized protein</fullName>
    </submittedName>
</protein>
<dbReference type="EMBL" id="CM018042">
    <property type="protein sequence ID" value="KAA8533119.1"/>
    <property type="molecule type" value="Genomic_DNA"/>
</dbReference>
<name>A0A5J5AS43_9ASTE</name>
<keyword evidence="2" id="KW-1185">Reference proteome</keyword>
<evidence type="ECO:0000313" key="2">
    <source>
        <dbReference type="Proteomes" id="UP000325577"/>
    </source>
</evidence>
<proteinExistence type="predicted"/>
<dbReference type="AlphaFoldDB" id="A0A5J5AS43"/>
<dbReference type="OrthoDB" id="10524725at2759"/>
<gene>
    <name evidence="1" type="ORF">F0562_033348</name>
</gene>
<reference evidence="1 2" key="1">
    <citation type="submission" date="2019-09" db="EMBL/GenBank/DDBJ databases">
        <title>A chromosome-level genome assembly of the Chinese tupelo Nyssa sinensis.</title>
        <authorList>
            <person name="Yang X."/>
            <person name="Kang M."/>
            <person name="Yang Y."/>
            <person name="Xiong H."/>
            <person name="Wang M."/>
            <person name="Zhang Z."/>
            <person name="Wang Z."/>
            <person name="Wu H."/>
            <person name="Ma T."/>
            <person name="Liu J."/>
            <person name="Xi Z."/>
        </authorList>
    </citation>
    <scope>NUCLEOTIDE SEQUENCE [LARGE SCALE GENOMIC DNA]</scope>
    <source>
        <strain evidence="1">J267</strain>
        <tissue evidence="1">Leaf</tissue>
    </source>
</reference>
<organism evidence="1 2">
    <name type="scientific">Nyssa sinensis</name>
    <dbReference type="NCBI Taxonomy" id="561372"/>
    <lineage>
        <taxon>Eukaryota</taxon>
        <taxon>Viridiplantae</taxon>
        <taxon>Streptophyta</taxon>
        <taxon>Embryophyta</taxon>
        <taxon>Tracheophyta</taxon>
        <taxon>Spermatophyta</taxon>
        <taxon>Magnoliopsida</taxon>
        <taxon>eudicotyledons</taxon>
        <taxon>Gunneridae</taxon>
        <taxon>Pentapetalae</taxon>
        <taxon>asterids</taxon>
        <taxon>Cornales</taxon>
        <taxon>Nyssaceae</taxon>
        <taxon>Nyssa</taxon>
    </lineage>
</organism>